<feature type="region of interest" description="Disordered" evidence="1">
    <location>
        <begin position="45"/>
        <end position="105"/>
    </location>
</feature>
<keyword evidence="3" id="KW-1185">Reference proteome</keyword>
<dbReference type="EMBL" id="MU006296">
    <property type="protein sequence ID" value="KAF2853131.1"/>
    <property type="molecule type" value="Genomic_DNA"/>
</dbReference>
<proteinExistence type="predicted"/>
<feature type="region of interest" description="Disordered" evidence="1">
    <location>
        <begin position="184"/>
        <end position="271"/>
    </location>
</feature>
<reference evidence="2" key="1">
    <citation type="submission" date="2020-01" db="EMBL/GenBank/DDBJ databases">
        <authorList>
            <consortium name="DOE Joint Genome Institute"/>
            <person name="Haridas S."/>
            <person name="Albert R."/>
            <person name="Binder M."/>
            <person name="Bloem J."/>
            <person name="Labutti K."/>
            <person name="Salamov A."/>
            <person name="Andreopoulos B."/>
            <person name="Baker S.E."/>
            <person name="Barry K."/>
            <person name="Bills G."/>
            <person name="Bluhm B.H."/>
            <person name="Cannon C."/>
            <person name="Castanera R."/>
            <person name="Culley D.E."/>
            <person name="Daum C."/>
            <person name="Ezra D."/>
            <person name="Gonzalez J.B."/>
            <person name="Henrissat B."/>
            <person name="Kuo A."/>
            <person name="Liang C."/>
            <person name="Lipzen A."/>
            <person name="Lutzoni F."/>
            <person name="Magnuson J."/>
            <person name="Mondo S."/>
            <person name="Nolan M."/>
            <person name="Ohm R."/>
            <person name="Pangilinan J."/>
            <person name="Park H.-J."/>
            <person name="Ramirez L."/>
            <person name="Alfaro M."/>
            <person name="Sun H."/>
            <person name="Tritt A."/>
            <person name="Yoshinaga Y."/>
            <person name="Zwiers L.-H."/>
            <person name="Turgeon B.G."/>
            <person name="Goodwin S.B."/>
            <person name="Spatafora J.W."/>
            <person name="Crous P.W."/>
            <person name="Grigoriev I.V."/>
        </authorList>
    </citation>
    <scope>NUCLEOTIDE SEQUENCE</scope>
    <source>
        <strain evidence="2">IPT5</strain>
    </source>
</reference>
<dbReference type="Proteomes" id="UP000799423">
    <property type="component" value="Unassembled WGS sequence"/>
</dbReference>
<name>A0A6A7BC83_9PLEO</name>
<feature type="region of interest" description="Disordered" evidence="1">
    <location>
        <begin position="141"/>
        <end position="170"/>
    </location>
</feature>
<gene>
    <name evidence="2" type="ORF">T440DRAFT_466121</name>
</gene>
<protein>
    <submittedName>
        <fullName evidence="2">Uncharacterized protein</fullName>
    </submittedName>
</protein>
<feature type="compositionally biased region" description="Basic and acidic residues" evidence="1">
    <location>
        <begin position="45"/>
        <end position="56"/>
    </location>
</feature>
<feature type="compositionally biased region" description="Low complexity" evidence="1">
    <location>
        <begin position="59"/>
        <end position="72"/>
    </location>
</feature>
<sequence length="309" mass="34537">MTTIGFRFEEDRIIAPPKRSFFQKLNEKQGALVAHIRLSRNEEQAYRRQKHVEQSRQRALSSSSTLTVASVTPSNASASSDRDCDSQDESDCSPTDTTEDFSVPYQYARMPKDRESRRKIVDGMQNFMIWKQASYDSDLARPFHISPPQTPQSSHSWTSLGSTPSEMSDEQLEEWLERPMDADLHRSRKASAASSSASSTASISTRPSMSSIGEACIEPPKSTLTQELRRKPLPSPPMEVLPEIVAAEDKPLPAPPTEDVSAEEDDSKPLPIPNELLQEIAFQSHDSKARPFRLSRDLLGDFNTTTLPT</sequence>
<feature type="compositionally biased region" description="Low complexity" evidence="1">
    <location>
        <begin position="190"/>
        <end position="211"/>
    </location>
</feature>
<organism evidence="2 3">
    <name type="scientific">Plenodomus tracheiphilus IPT5</name>
    <dbReference type="NCBI Taxonomy" id="1408161"/>
    <lineage>
        <taxon>Eukaryota</taxon>
        <taxon>Fungi</taxon>
        <taxon>Dikarya</taxon>
        <taxon>Ascomycota</taxon>
        <taxon>Pezizomycotina</taxon>
        <taxon>Dothideomycetes</taxon>
        <taxon>Pleosporomycetidae</taxon>
        <taxon>Pleosporales</taxon>
        <taxon>Pleosporineae</taxon>
        <taxon>Leptosphaeriaceae</taxon>
        <taxon>Plenodomus</taxon>
    </lineage>
</organism>
<feature type="compositionally biased region" description="Polar residues" evidence="1">
    <location>
        <begin position="151"/>
        <end position="166"/>
    </location>
</feature>
<accession>A0A6A7BC83</accession>
<dbReference type="AlphaFoldDB" id="A0A6A7BC83"/>
<dbReference type="OrthoDB" id="3681923at2759"/>
<evidence type="ECO:0000256" key="1">
    <source>
        <dbReference type="SAM" id="MobiDB-lite"/>
    </source>
</evidence>
<evidence type="ECO:0000313" key="2">
    <source>
        <dbReference type="EMBL" id="KAF2853131.1"/>
    </source>
</evidence>
<evidence type="ECO:0000313" key="3">
    <source>
        <dbReference type="Proteomes" id="UP000799423"/>
    </source>
</evidence>